<evidence type="ECO:0008006" key="9">
    <source>
        <dbReference type="Google" id="ProtNLM"/>
    </source>
</evidence>
<evidence type="ECO:0000313" key="8">
    <source>
        <dbReference type="Proteomes" id="UP000034128"/>
    </source>
</evidence>
<feature type="transmembrane region" description="Helical" evidence="6">
    <location>
        <begin position="18"/>
        <end position="36"/>
    </location>
</feature>
<gene>
    <name evidence="7" type="ORF">UW36_C0007G0012</name>
</gene>
<organism evidence="7 8">
    <name type="scientific">candidate division WWE3 bacterium GW2011_GWA2_44_16</name>
    <dbReference type="NCBI Taxonomy" id="1619110"/>
    <lineage>
        <taxon>Bacteria</taxon>
        <taxon>Katanobacteria</taxon>
    </lineage>
</organism>
<dbReference type="PANTHER" id="PTHR40277:SF1">
    <property type="entry name" value="BLL5419 PROTEIN"/>
    <property type="match status" value="1"/>
</dbReference>
<evidence type="ECO:0000256" key="4">
    <source>
        <dbReference type="ARBA" id="ARBA00022989"/>
    </source>
</evidence>
<dbReference type="PANTHER" id="PTHR40277">
    <property type="entry name" value="BLL5419 PROTEIN"/>
    <property type="match status" value="1"/>
</dbReference>
<evidence type="ECO:0000313" key="7">
    <source>
        <dbReference type="EMBL" id="KKT45331.1"/>
    </source>
</evidence>
<evidence type="ECO:0000256" key="2">
    <source>
        <dbReference type="ARBA" id="ARBA00022475"/>
    </source>
</evidence>
<keyword evidence="5 6" id="KW-0472">Membrane</keyword>
<keyword evidence="2" id="KW-1003">Cell membrane</keyword>
<reference evidence="7" key="1">
    <citation type="journal article" date="2015" name="Nature">
        <title>rRNA introns, odd ribosomes, and small enigmatic genomes across a large radiation of phyla.</title>
        <authorList>
            <person name="Brown C.T."/>
            <person name="Hug L.A."/>
            <person name="Thomas B.C."/>
            <person name="Sharon I."/>
            <person name="Castelle C.J."/>
            <person name="Singh A."/>
            <person name="Wilkins M.J."/>
            <person name="Williams K.H."/>
            <person name="Banfield J.F."/>
        </authorList>
    </citation>
    <scope>NUCLEOTIDE SEQUENCE [LARGE SCALE GENOMIC DNA]</scope>
</reference>
<keyword evidence="3 6" id="KW-0812">Transmembrane</keyword>
<dbReference type="Pfam" id="PF03706">
    <property type="entry name" value="LPG_synthase_TM"/>
    <property type="match status" value="1"/>
</dbReference>
<evidence type="ECO:0000256" key="5">
    <source>
        <dbReference type="ARBA" id="ARBA00023136"/>
    </source>
</evidence>
<sequence>MAENNNQTGKANKLNKKALLKIGVSVILLTVVLLKIDRVQLVQNLLMMNPWYIPGIVVLIFANYVISSIRWKKLLIHREHSEQISVRYLTGLYFIGSFFNNFMPTSIGGDVYKVYRLGKKLGDTTTAFTATFMERFTGVVALLCISSGALIKLLGPLGIGIFALAIISIPVGYICLWIATRKIKKLAKIYDSISVYKKTPRVLVVAFITSFLVQMCAIFSQFLVFKSLGADISPFYAAFIFPVIILASFFIPSLNGIGVQDALYIQLIAVPTPGVTADLAVSASILYHLLRLGVSLVGGVLYAINKD</sequence>
<dbReference type="GO" id="GO:0005886">
    <property type="term" value="C:plasma membrane"/>
    <property type="evidence" value="ECO:0007669"/>
    <property type="project" value="UniProtKB-SubCell"/>
</dbReference>
<feature type="transmembrane region" description="Helical" evidence="6">
    <location>
        <begin position="51"/>
        <end position="71"/>
    </location>
</feature>
<feature type="transmembrane region" description="Helical" evidence="6">
    <location>
        <begin position="201"/>
        <end position="223"/>
    </location>
</feature>
<evidence type="ECO:0000256" key="1">
    <source>
        <dbReference type="ARBA" id="ARBA00004651"/>
    </source>
</evidence>
<accession>A0A0G1HD66</accession>
<evidence type="ECO:0000256" key="3">
    <source>
        <dbReference type="ARBA" id="ARBA00022692"/>
    </source>
</evidence>
<dbReference type="InterPro" id="IPR022791">
    <property type="entry name" value="L-PG_synthase/AglD"/>
</dbReference>
<dbReference type="EMBL" id="LCIA01000007">
    <property type="protein sequence ID" value="KKT45331.1"/>
    <property type="molecule type" value="Genomic_DNA"/>
</dbReference>
<proteinExistence type="predicted"/>
<dbReference type="AlphaFoldDB" id="A0A0G1HD66"/>
<dbReference type="STRING" id="1619110.UW36_C0007G0012"/>
<feature type="transmembrane region" description="Helical" evidence="6">
    <location>
        <begin position="235"/>
        <end position="255"/>
    </location>
</feature>
<comment type="caution">
    <text evidence="7">The sequence shown here is derived from an EMBL/GenBank/DDBJ whole genome shotgun (WGS) entry which is preliminary data.</text>
</comment>
<comment type="subcellular location">
    <subcellularLocation>
        <location evidence="1">Cell membrane</location>
        <topology evidence="1">Multi-pass membrane protein</topology>
    </subcellularLocation>
</comment>
<protein>
    <recommendedName>
        <fullName evidence="9">Lysylphosphatidylglycerol synthetase/UPF0104</fullName>
    </recommendedName>
</protein>
<dbReference type="Proteomes" id="UP000034128">
    <property type="component" value="Unassembled WGS sequence"/>
</dbReference>
<feature type="transmembrane region" description="Helical" evidence="6">
    <location>
        <begin position="161"/>
        <end position="180"/>
    </location>
</feature>
<keyword evidence="4 6" id="KW-1133">Transmembrane helix</keyword>
<evidence type="ECO:0000256" key="6">
    <source>
        <dbReference type="SAM" id="Phobius"/>
    </source>
</evidence>
<name>A0A0G1HD66_UNCKA</name>
<dbReference type="NCBIfam" id="TIGR00374">
    <property type="entry name" value="flippase-like domain"/>
    <property type="match status" value="1"/>
</dbReference>